<proteinExistence type="predicted"/>
<protein>
    <submittedName>
        <fullName evidence="1">Uncharacterized protein</fullName>
    </submittedName>
</protein>
<dbReference type="AlphaFoldDB" id="A0A2T2P416"/>
<reference evidence="1 2" key="1">
    <citation type="journal article" date="2018" name="Front. Microbiol.">
        <title>Genome-Wide Analysis of Corynespora cassiicola Leaf Fall Disease Putative Effectors.</title>
        <authorList>
            <person name="Lopez D."/>
            <person name="Ribeiro S."/>
            <person name="Label P."/>
            <person name="Fumanal B."/>
            <person name="Venisse J.S."/>
            <person name="Kohler A."/>
            <person name="de Oliveira R.R."/>
            <person name="Labutti K."/>
            <person name="Lipzen A."/>
            <person name="Lail K."/>
            <person name="Bauer D."/>
            <person name="Ohm R.A."/>
            <person name="Barry K.W."/>
            <person name="Spatafora J."/>
            <person name="Grigoriev I.V."/>
            <person name="Martin F.M."/>
            <person name="Pujade-Renaud V."/>
        </authorList>
    </citation>
    <scope>NUCLEOTIDE SEQUENCE [LARGE SCALE GENOMIC DNA]</scope>
    <source>
        <strain evidence="1 2">Philippines</strain>
    </source>
</reference>
<organism evidence="1 2">
    <name type="scientific">Corynespora cassiicola Philippines</name>
    <dbReference type="NCBI Taxonomy" id="1448308"/>
    <lineage>
        <taxon>Eukaryota</taxon>
        <taxon>Fungi</taxon>
        <taxon>Dikarya</taxon>
        <taxon>Ascomycota</taxon>
        <taxon>Pezizomycotina</taxon>
        <taxon>Dothideomycetes</taxon>
        <taxon>Pleosporomycetidae</taxon>
        <taxon>Pleosporales</taxon>
        <taxon>Corynesporascaceae</taxon>
        <taxon>Corynespora</taxon>
    </lineage>
</organism>
<evidence type="ECO:0000313" key="2">
    <source>
        <dbReference type="Proteomes" id="UP000240883"/>
    </source>
</evidence>
<name>A0A2T2P416_CORCC</name>
<sequence>MFFDGTSDSIVGIRVRVRLDDGGTRRPTWFMDSRQDSAKAVYPRSVGRIPILKAKNLPLCSLLLHCPLGIVSLILGSTWISLRLRGMPIHSVKNGWPLRYRVAIDTLPWPPSVLFVLFVIFSQEFLLQTPLLCAPYLVSTRNVTHHALAARTNILRPNGADQGFVRCPVPPTSVWDLQCRTGLQQGHSPTGPTPAAILGIASSLNTIFPTITDMCHTQNRMNGFR</sequence>
<accession>A0A2T2P416</accession>
<gene>
    <name evidence="1" type="ORF">BS50DRAFT_249992</name>
</gene>
<dbReference type="Proteomes" id="UP000240883">
    <property type="component" value="Unassembled WGS sequence"/>
</dbReference>
<keyword evidence="2" id="KW-1185">Reference proteome</keyword>
<evidence type="ECO:0000313" key="1">
    <source>
        <dbReference type="EMBL" id="PSN72363.1"/>
    </source>
</evidence>
<dbReference type="EMBL" id="KZ678130">
    <property type="protein sequence ID" value="PSN72363.1"/>
    <property type="molecule type" value="Genomic_DNA"/>
</dbReference>